<sequence length="116" mass="12793">MTIMDDSFDLTGTWLGDDGSTTYLRQVILGDSIQIFWASVSALGAYPFSNIYIGYRVGDSIIGQWVDVPQTNDDYIGSMSLVVADANTIYQVANTLNYGTKIWTKVRSGFPPSCPY</sequence>
<proteinExistence type="predicted"/>
<dbReference type="EMBL" id="CP042469">
    <property type="protein sequence ID" value="QOX63452.1"/>
    <property type="molecule type" value="Genomic_DNA"/>
</dbReference>
<organism evidence="1 2">
    <name type="scientific">Anoxybacterium hadale</name>
    <dbReference type="NCBI Taxonomy" id="3408580"/>
    <lineage>
        <taxon>Bacteria</taxon>
        <taxon>Bacillati</taxon>
        <taxon>Bacillota</taxon>
        <taxon>Clostridia</taxon>
        <taxon>Peptostreptococcales</taxon>
        <taxon>Anaerovoracaceae</taxon>
        <taxon>Anoxybacterium</taxon>
    </lineage>
</organism>
<reference evidence="1" key="1">
    <citation type="submission" date="2019-08" db="EMBL/GenBank/DDBJ databases">
        <title>Genome sequence of Clostridiales bacterium MT110.</title>
        <authorList>
            <person name="Cao J."/>
        </authorList>
    </citation>
    <scope>NUCLEOTIDE SEQUENCE</scope>
    <source>
        <strain evidence="1">MT110</strain>
    </source>
</reference>
<name>A0ACD1AAI3_9FIRM</name>
<dbReference type="Proteomes" id="UP000594014">
    <property type="component" value="Chromosome"/>
</dbReference>
<gene>
    <name evidence="1" type="ORF">FRZ06_08840</name>
</gene>
<evidence type="ECO:0000313" key="1">
    <source>
        <dbReference type="EMBL" id="QOX63452.1"/>
    </source>
</evidence>
<accession>A0ACD1AAI3</accession>
<protein>
    <submittedName>
        <fullName evidence="1">Uncharacterized protein</fullName>
    </submittedName>
</protein>
<keyword evidence="2" id="KW-1185">Reference proteome</keyword>
<evidence type="ECO:0000313" key="2">
    <source>
        <dbReference type="Proteomes" id="UP000594014"/>
    </source>
</evidence>